<dbReference type="EMBL" id="RJJE01000017">
    <property type="protein sequence ID" value="RNI27580.1"/>
    <property type="molecule type" value="Genomic_DNA"/>
</dbReference>
<proteinExistence type="predicted"/>
<sequence>MQKIILKSLFVVASLKYPHIRKSYRYYIRDNYFCRINQVKYCLKDYFRKEKYKVTDFQGEFDQELRYVIPFAYWHFLNGTLLKTISCKNTRELYFFSHNHEERYQVRDWRVPTRYEFPNMEHSASFSYSKWRRVPYKQHFSNSIFVFEKPILIIANKYNMEWDNPPLNFLSIIDLDNIISTYGQKYQIIYNRPLPSHIVTDNSEILDLQEHAWLKQTHSEVILVDDLYETYRAKVNNFNHLQLLLYANCDRFISMHGGTAALASCFEGINVILSKGHSKEKELGEFATIFPALSGAKILHAQTTAALFEHLQKHF</sequence>
<organism evidence="1 2">
    <name type="scientific">Rufibacter immobilis</name>
    <dbReference type="NCBI Taxonomy" id="1348778"/>
    <lineage>
        <taxon>Bacteria</taxon>
        <taxon>Pseudomonadati</taxon>
        <taxon>Bacteroidota</taxon>
        <taxon>Cytophagia</taxon>
        <taxon>Cytophagales</taxon>
        <taxon>Hymenobacteraceae</taxon>
        <taxon>Rufibacter</taxon>
    </lineage>
</organism>
<accession>A0A3M9MPY9</accession>
<keyword evidence="2" id="KW-1185">Reference proteome</keyword>
<gene>
    <name evidence="1" type="ORF">EFA69_15770</name>
</gene>
<dbReference type="OrthoDB" id="739846at2"/>
<evidence type="ECO:0000313" key="2">
    <source>
        <dbReference type="Proteomes" id="UP000271010"/>
    </source>
</evidence>
<dbReference type="Proteomes" id="UP000271010">
    <property type="component" value="Unassembled WGS sequence"/>
</dbReference>
<name>A0A3M9MPY9_9BACT</name>
<dbReference type="RefSeq" id="WP_123134048.1">
    <property type="nucleotide sequence ID" value="NZ_RJJE01000017.1"/>
</dbReference>
<comment type="caution">
    <text evidence="1">The sequence shown here is derived from an EMBL/GenBank/DDBJ whole genome shotgun (WGS) entry which is preliminary data.</text>
</comment>
<dbReference type="AlphaFoldDB" id="A0A3M9MPY9"/>
<evidence type="ECO:0000313" key="1">
    <source>
        <dbReference type="EMBL" id="RNI27580.1"/>
    </source>
</evidence>
<evidence type="ECO:0008006" key="3">
    <source>
        <dbReference type="Google" id="ProtNLM"/>
    </source>
</evidence>
<protein>
    <recommendedName>
        <fullName evidence="3">Glycosyltransferase family 61 protein</fullName>
    </recommendedName>
</protein>
<reference evidence="1 2" key="1">
    <citation type="submission" date="2018-11" db="EMBL/GenBank/DDBJ databases">
        <title>Rufibacter latericius sp. nov., isolated from water in Baiyang Lake.</title>
        <authorList>
            <person name="Yang Y."/>
        </authorList>
    </citation>
    <scope>NUCLEOTIDE SEQUENCE [LARGE SCALE GENOMIC DNA]</scope>
    <source>
        <strain evidence="1 2">MCC P1</strain>
    </source>
</reference>